<dbReference type="GeneID" id="115033136"/>
<reference evidence="2" key="2">
    <citation type="submission" date="2022-06" db="UniProtKB">
        <authorList>
            <consortium name="EnsemblMetazoa"/>
        </authorList>
    </citation>
    <scope>IDENTIFICATION</scope>
</reference>
<dbReference type="GO" id="GO:0046872">
    <property type="term" value="F:metal ion binding"/>
    <property type="evidence" value="ECO:0007669"/>
    <property type="project" value="InterPro"/>
</dbReference>
<proteinExistence type="predicted"/>
<dbReference type="KEGG" id="api:115033136"/>
<dbReference type="Proteomes" id="UP000007819">
    <property type="component" value="Chromosome X"/>
</dbReference>
<dbReference type="EnsemblMetazoa" id="XM_029485193.1">
    <property type="protein sequence ID" value="XP_029341053.1"/>
    <property type="gene ID" value="LOC115033136"/>
</dbReference>
<accession>A0A8R2JKT8</accession>
<dbReference type="Pfam" id="PF16187">
    <property type="entry name" value="Peptidase_M16_M"/>
    <property type="match status" value="1"/>
</dbReference>
<name>A0A8R2JKT8_ACYPI</name>
<protein>
    <recommendedName>
        <fullName evidence="1">Peptidase M16 middle/third domain-containing protein</fullName>
    </recommendedName>
</protein>
<evidence type="ECO:0000259" key="1">
    <source>
        <dbReference type="Pfam" id="PF16187"/>
    </source>
</evidence>
<sequence length="97" mass="11354">MDIFVRLFNEDLSQHTCVANRAVLQSKMKSRIFGFNIKFDGFNDKMHHLVKRTIEKLLAFKIDPRRLEIIKEKDGTTVSQCNAVQFSDSVRSRMESF</sequence>
<evidence type="ECO:0000313" key="3">
    <source>
        <dbReference type="Proteomes" id="UP000007819"/>
    </source>
</evidence>
<keyword evidence="3" id="KW-1185">Reference proteome</keyword>
<feature type="domain" description="Peptidase M16 middle/third" evidence="1">
    <location>
        <begin position="2"/>
        <end position="73"/>
    </location>
</feature>
<evidence type="ECO:0000313" key="2">
    <source>
        <dbReference type="EnsemblMetazoa" id="XP_029341053.1"/>
    </source>
</evidence>
<dbReference type="InterPro" id="IPR011249">
    <property type="entry name" value="Metalloenz_LuxS/M16"/>
</dbReference>
<dbReference type="RefSeq" id="XP_029341053.1">
    <property type="nucleotide sequence ID" value="XM_029485193.1"/>
</dbReference>
<dbReference type="AlphaFoldDB" id="A0A8R2JKT8"/>
<dbReference type="InterPro" id="IPR032632">
    <property type="entry name" value="Peptidase_M16_M"/>
</dbReference>
<dbReference type="SUPFAM" id="SSF63411">
    <property type="entry name" value="LuxS/MPP-like metallohydrolase"/>
    <property type="match status" value="1"/>
</dbReference>
<organism evidence="2 3">
    <name type="scientific">Acyrthosiphon pisum</name>
    <name type="common">Pea aphid</name>
    <dbReference type="NCBI Taxonomy" id="7029"/>
    <lineage>
        <taxon>Eukaryota</taxon>
        <taxon>Metazoa</taxon>
        <taxon>Ecdysozoa</taxon>
        <taxon>Arthropoda</taxon>
        <taxon>Hexapoda</taxon>
        <taxon>Insecta</taxon>
        <taxon>Pterygota</taxon>
        <taxon>Neoptera</taxon>
        <taxon>Paraneoptera</taxon>
        <taxon>Hemiptera</taxon>
        <taxon>Sternorrhyncha</taxon>
        <taxon>Aphidomorpha</taxon>
        <taxon>Aphidoidea</taxon>
        <taxon>Aphididae</taxon>
        <taxon>Macrosiphini</taxon>
        <taxon>Acyrthosiphon</taxon>
    </lineage>
</organism>
<dbReference type="Gene3D" id="3.30.830.10">
    <property type="entry name" value="Metalloenzyme, LuxS/M16 peptidase-like"/>
    <property type="match status" value="1"/>
</dbReference>
<reference evidence="3" key="1">
    <citation type="submission" date="2010-06" db="EMBL/GenBank/DDBJ databases">
        <authorList>
            <person name="Jiang H."/>
            <person name="Abraham K."/>
            <person name="Ali S."/>
            <person name="Alsbrooks S.L."/>
            <person name="Anim B.N."/>
            <person name="Anosike U.S."/>
            <person name="Attaway T."/>
            <person name="Bandaranaike D.P."/>
            <person name="Battles P.K."/>
            <person name="Bell S.N."/>
            <person name="Bell A.V."/>
            <person name="Beltran B."/>
            <person name="Bickham C."/>
            <person name="Bustamante Y."/>
            <person name="Caleb T."/>
            <person name="Canada A."/>
            <person name="Cardenas V."/>
            <person name="Carter K."/>
            <person name="Chacko J."/>
            <person name="Chandrabose M.N."/>
            <person name="Chavez D."/>
            <person name="Chavez A."/>
            <person name="Chen L."/>
            <person name="Chu H.-S."/>
            <person name="Claassen K.J."/>
            <person name="Cockrell R."/>
            <person name="Collins M."/>
            <person name="Cooper J.A."/>
            <person name="Cree A."/>
            <person name="Curry S.M."/>
            <person name="Da Y."/>
            <person name="Dao M.D."/>
            <person name="Das B."/>
            <person name="Davila M.-L."/>
            <person name="Davy-Carroll L."/>
            <person name="Denson S."/>
            <person name="Dinh H."/>
            <person name="Ebong V.E."/>
            <person name="Edwards J.R."/>
            <person name="Egan A."/>
            <person name="El-Daye J."/>
            <person name="Escobedo L."/>
            <person name="Fernandez S."/>
            <person name="Fernando P.R."/>
            <person name="Flagg N."/>
            <person name="Forbes L.D."/>
            <person name="Fowler R.G."/>
            <person name="Fu Q."/>
            <person name="Gabisi R.A."/>
            <person name="Ganer J."/>
            <person name="Garbino Pronczuk A."/>
            <person name="Garcia R.M."/>
            <person name="Garner T."/>
            <person name="Garrett T.E."/>
            <person name="Gonzalez D.A."/>
            <person name="Hamid H."/>
            <person name="Hawkins E.S."/>
            <person name="Hirani K."/>
            <person name="Hogues M.E."/>
            <person name="Hollins B."/>
            <person name="Hsiao C.-H."/>
            <person name="Jabil R."/>
            <person name="James M.L."/>
            <person name="Jhangiani S.N."/>
            <person name="Johnson B."/>
            <person name="Johnson Q."/>
            <person name="Joshi V."/>
            <person name="Kalu J.B."/>
            <person name="Kam C."/>
            <person name="Kashfia A."/>
            <person name="Keebler J."/>
            <person name="Kisamo H."/>
            <person name="Kovar C.L."/>
            <person name="Lago L.A."/>
            <person name="Lai C.-Y."/>
            <person name="Laidlaw J."/>
            <person name="Lara F."/>
            <person name="Le T.-K."/>
            <person name="Lee S.L."/>
            <person name="Legall F.H."/>
            <person name="Lemon S.J."/>
            <person name="Lewis L.R."/>
            <person name="Li B."/>
            <person name="Liu Y."/>
            <person name="Liu Y.-S."/>
            <person name="Lopez J."/>
            <person name="Lozado R.J."/>
            <person name="Lu J."/>
            <person name="Madu R.C."/>
            <person name="Maheshwari M."/>
            <person name="Maheshwari R."/>
            <person name="Malloy K."/>
            <person name="Martinez E."/>
            <person name="Mathew T."/>
            <person name="Mercado I.C."/>
            <person name="Mercado C."/>
            <person name="Meyer B."/>
            <person name="Montgomery K."/>
            <person name="Morgan M.B."/>
            <person name="Munidasa M."/>
            <person name="Nazareth L.V."/>
            <person name="Nelson J."/>
            <person name="Ng B.M."/>
            <person name="Nguyen N.B."/>
            <person name="Nguyen P.Q."/>
            <person name="Nguyen T."/>
            <person name="Obregon M."/>
            <person name="Okwuonu G.O."/>
            <person name="Onwere C.G."/>
            <person name="Orozco G."/>
            <person name="Parra A."/>
            <person name="Patel S."/>
            <person name="Patil S."/>
            <person name="Perez A."/>
            <person name="Perez Y."/>
            <person name="Pham C."/>
            <person name="Primus E.L."/>
            <person name="Pu L.-L."/>
            <person name="Puazo M."/>
            <person name="Qin X."/>
            <person name="Quiroz J.B."/>
            <person name="Reese J."/>
            <person name="Richards S."/>
            <person name="Rives C.M."/>
            <person name="Robberts R."/>
            <person name="Ruiz S.J."/>
            <person name="Ruiz M.J."/>
            <person name="Santibanez J."/>
            <person name="Schneider B.W."/>
            <person name="Sisson I."/>
            <person name="Smith M."/>
            <person name="Sodergren E."/>
            <person name="Song X.-Z."/>
            <person name="Song B.B."/>
            <person name="Summersgill H."/>
            <person name="Thelus R."/>
            <person name="Thornton R.D."/>
            <person name="Trejos Z.Y."/>
            <person name="Usmani K."/>
            <person name="Vattathil S."/>
            <person name="Villasana D."/>
            <person name="Walker D.L."/>
            <person name="Wang S."/>
            <person name="Wang K."/>
            <person name="White C.S."/>
            <person name="Williams A.C."/>
            <person name="Williamson J."/>
            <person name="Wilson K."/>
            <person name="Woghiren I.O."/>
            <person name="Woodworth J.R."/>
            <person name="Worley K.C."/>
            <person name="Wright R.A."/>
            <person name="Wu W."/>
            <person name="Young L."/>
            <person name="Zhang L."/>
            <person name="Zhang J."/>
            <person name="Zhu Y."/>
            <person name="Muzny D.M."/>
            <person name="Weinstock G."/>
            <person name="Gibbs R.A."/>
        </authorList>
    </citation>
    <scope>NUCLEOTIDE SEQUENCE [LARGE SCALE GENOMIC DNA]</scope>
    <source>
        <strain evidence="3">LSR1</strain>
    </source>
</reference>